<proteinExistence type="predicted"/>
<evidence type="ECO:0000256" key="1">
    <source>
        <dbReference type="PROSITE-ProRule" id="PRU00023"/>
    </source>
</evidence>
<organism evidence="3 4">
    <name type="scientific">Xylaria flabelliformis</name>
    <dbReference type="NCBI Taxonomy" id="2512241"/>
    <lineage>
        <taxon>Eukaryota</taxon>
        <taxon>Fungi</taxon>
        <taxon>Dikarya</taxon>
        <taxon>Ascomycota</taxon>
        <taxon>Pezizomycotina</taxon>
        <taxon>Sordariomycetes</taxon>
        <taxon>Xylariomycetidae</taxon>
        <taxon>Xylariales</taxon>
        <taxon>Xylariaceae</taxon>
        <taxon>Xylaria</taxon>
    </lineage>
</organism>
<evidence type="ECO:0000313" key="3">
    <source>
        <dbReference type="EMBL" id="TRX94429.1"/>
    </source>
</evidence>
<dbReference type="InterPro" id="IPR002110">
    <property type="entry name" value="Ankyrin_rpt"/>
</dbReference>
<dbReference type="SUPFAM" id="SSF48403">
    <property type="entry name" value="Ankyrin repeat"/>
    <property type="match status" value="1"/>
</dbReference>
<evidence type="ECO:0000313" key="4">
    <source>
        <dbReference type="Proteomes" id="UP000319160"/>
    </source>
</evidence>
<feature type="chain" id="PRO_5021792988" evidence="2">
    <location>
        <begin position="22"/>
        <end position="807"/>
    </location>
</feature>
<dbReference type="InterPro" id="IPR036770">
    <property type="entry name" value="Ankyrin_rpt-contain_sf"/>
</dbReference>
<dbReference type="AlphaFoldDB" id="A0A553I2J9"/>
<keyword evidence="2" id="KW-0732">Signal</keyword>
<feature type="signal peptide" evidence="2">
    <location>
        <begin position="1"/>
        <end position="21"/>
    </location>
</feature>
<keyword evidence="4" id="KW-1185">Reference proteome</keyword>
<reference evidence="4" key="1">
    <citation type="submission" date="2019-06" db="EMBL/GenBank/DDBJ databases">
        <title>Draft genome sequence of the griseofulvin-producing fungus Xylaria cubensis strain G536.</title>
        <authorList>
            <person name="Mead M.E."/>
            <person name="Raja H.A."/>
            <person name="Steenwyk J.L."/>
            <person name="Knowles S.L."/>
            <person name="Oberlies N.H."/>
            <person name="Rokas A."/>
        </authorList>
    </citation>
    <scope>NUCLEOTIDE SEQUENCE [LARGE SCALE GENOMIC DNA]</scope>
    <source>
        <strain evidence="4">G536</strain>
    </source>
</reference>
<dbReference type="STRING" id="2512241.A0A553I2J9"/>
<dbReference type="SMART" id="SM00248">
    <property type="entry name" value="ANK"/>
    <property type="match status" value="2"/>
</dbReference>
<accession>A0A553I2J9</accession>
<dbReference type="PROSITE" id="PS50088">
    <property type="entry name" value="ANK_REPEAT"/>
    <property type="match status" value="1"/>
</dbReference>
<keyword evidence="1" id="KW-0040">ANK repeat</keyword>
<comment type="caution">
    <text evidence="3">The sequence shown here is derived from an EMBL/GenBank/DDBJ whole genome shotgun (WGS) entry which is preliminary data.</text>
</comment>
<protein>
    <submittedName>
        <fullName evidence="3">Uncharacterized protein</fullName>
    </submittedName>
</protein>
<dbReference type="Proteomes" id="UP000319160">
    <property type="component" value="Unassembled WGS sequence"/>
</dbReference>
<name>A0A553I2J9_9PEZI</name>
<sequence>MPSSSVGSFLLLFVVLGTTTGIVPPVFGERSSSEATPLIEQRRQHNSRFLMHSSPSLSPEHVFYANSQTNFSWDDPGLRRRLWSGQPEMVQNEGLLMPTSTATEKKRLEKRAGSPRVLGTLFKIPSCLGCARAQNGGPKGTIDELTESYLEGVLLKTDAQLYDTCLFYTSVWDDVDMERINDIGAWYTGAKPPVNLSKPAARYGCTNSLITIWNCFSGGNDVTGASNNPKEYNYWEVYEPGTWLYDGLYIQGLEGGLDVQINIRTYFENMSAAFAKHCGGTVRVMTLDPNKISKYPNIWGNKELPALRANLNSASKYRPTNLIAIYAVDPTMQYMIDWTTLAVIGTVSKNDPLYYDPAQLPRRDTCDSNVNYQLDGQDCLAYWSNSFLPSQYTRSHSSNATVIIIHHQPRMDPAITKYTFQLPVDTTRPVSPACFETCAKDFETGRLSYDKVLDAALAHVMGGDLLVRHPEDCDLANLAKLTTCGPMGAVAAAIKLCMLCDETDFSQEAIDMLHRMHPSSAASSAELLRSTLSADLSPLQLQVVILAALRRGLPNLATDILLSGPEPPRESLFNLLGSEVCPVYLHFPKAQIFEQFPIAFWTAAVGARWVMPSPELARLASDMGPPGSPLLRALLDNPALDIALVADRMPLYKLLLIYVAGKHDDPSLLRDTLARLPPHTKLNPHLLKTVVNQRSQGGVEMLNVLLDYRDGDGHGLDINHRVKRHVSRAELTDVWSGDYWYQESLTALHKAAQMGNGDAVRFLISRGANINEPEYNGKTARDLALRAGHHDIVQLFDQVAERKPPED</sequence>
<dbReference type="Pfam" id="PF12796">
    <property type="entry name" value="Ank_2"/>
    <property type="match status" value="1"/>
</dbReference>
<dbReference type="OrthoDB" id="5237073at2759"/>
<dbReference type="EMBL" id="VFLP01000022">
    <property type="protein sequence ID" value="TRX94429.1"/>
    <property type="molecule type" value="Genomic_DNA"/>
</dbReference>
<dbReference type="PROSITE" id="PS50297">
    <property type="entry name" value="ANK_REP_REGION"/>
    <property type="match status" value="1"/>
</dbReference>
<evidence type="ECO:0000256" key="2">
    <source>
        <dbReference type="SAM" id="SignalP"/>
    </source>
</evidence>
<dbReference type="PANTHER" id="PTHR22677">
    <property type="entry name" value="ANKYRIN REPEAT DOMAIN-CONTAINING PROTEIN 60"/>
    <property type="match status" value="1"/>
</dbReference>
<dbReference type="InterPro" id="IPR039323">
    <property type="entry name" value="ANKRD_45/46/60"/>
</dbReference>
<feature type="repeat" description="ANK" evidence="1">
    <location>
        <begin position="743"/>
        <end position="775"/>
    </location>
</feature>
<dbReference type="Gene3D" id="1.25.40.20">
    <property type="entry name" value="Ankyrin repeat-containing domain"/>
    <property type="match status" value="1"/>
</dbReference>
<dbReference type="PANTHER" id="PTHR22677:SF4">
    <property type="entry name" value="USHER SYNDROME TYPE-1G PROTEIN-LIKE PROTEIN"/>
    <property type="match status" value="1"/>
</dbReference>
<gene>
    <name evidence="3" type="ORF">FHL15_004584</name>
</gene>